<organism evidence="2 3">
    <name type="scientific">Streptomyces sanglieri</name>
    <dbReference type="NCBI Taxonomy" id="193460"/>
    <lineage>
        <taxon>Bacteria</taxon>
        <taxon>Bacillati</taxon>
        <taxon>Actinomycetota</taxon>
        <taxon>Actinomycetes</taxon>
        <taxon>Kitasatosporales</taxon>
        <taxon>Streptomycetaceae</taxon>
        <taxon>Streptomyces</taxon>
    </lineage>
</organism>
<evidence type="ECO:0000313" key="2">
    <source>
        <dbReference type="EMBL" id="MFD0629654.1"/>
    </source>
</evidence>
<keyword evidence="3" id="KW-1185">Reference proteome</keyword>
<protein>
    <submittedName>
        <fullName evidence="2">Uncharacterized protein</fullName>
    </submittedName>
</protein>
<dbReference type="Proteomes" id="UP001596915">
    <property type="component" value="Unassembled WGS sequence"/>
</dbReference>
<dbReference type="EMBL" id="JBHTGL010000004">
    <property type="protein sequence ID" value="MFD0621845.1"/>
    <property type="molecule type" value="Genomic_DNA"/>
</dbReference>
<sequence>MRLTAITRSVATSKKLTASTPALTGPTHALALRTTATAFDAHRGKAW</sequence>
<name>A0ABW2X752_9ACTN</name>
<evidence type="ECO:0000313" key="1">
    <source>
        <dbReference type="EMBL" id="MFD0621845.1"/>
    </source>
</evidence>
<reference evidence="2" key="1">
    <citation type="journal article" date="2014" name="Int. J. Syst. Evol. Microbiol.">
        <title>Complete genome of a new Firmicutes species belonging to the dominant human colonic microbiota ('Ruminococcus bicirculans') reveals two chromosomes and a selective capacity to utilize plant glucans.</title>
        <authorList>
            <consortium name="NISC Comparative Sequencing Program"/>
            <person name="Wegmann U."/>
            <person name="Louis P."/>
            <person name="Goesmann A."/>
            <person name="Henrissat B."/>
            <person name="Duncan S.H."/>
            <person name="Flint H.J."/>
        </authorList>
    </citation>
    <scope>NUCLEOTIDE SEQUENCE</scope>
    <source>
        <strain evidence="2">JCM 12607</strain>
    </source>
</reference>
<dbReference type="EMBL" id="JBHTGL010000008">
    <property type="protein sequence ID" value="MFD0629654.1"/>
    <property type="molecule type" value="Genomic_DNA"/>
</dbReference>
<reference evidence="2" key="3">
    <citation type="submission" date="2024-09" db="EMBL/GenBank/DDBJ databases">
        <authorList>
            <person name="Sun Q."/>
            <person name="Mori K."/>
        </authorList>
    </citation>
    <scope>NUCLEOTIDE SEQUENCE</scope>
    <source>
        <strain evidence="2">JCM 12607</strain>
    </source>
</reference>
<comment type="caution">
    <text evidence="2">The sequence shown here is derived from an EMBL/GenBank/DDBJ whole genome shotgun (WGS) entry which is preliminary data.</text>
</comment>
<accession>A0ABW2X752</accession>
<evidence type="ECO:0000313" key="3">
    <source>
        <dbReference type="Proteomes" id="UP001596915"/>
    </source>
</evidence>
<gene>
    <name evidence="1" type="ORF">ACFQ2K_02575</name>
    <name evidence="2" type="ORF">ACFQ2K_50660</name>
</gene>
<reference evidence="3" key="2">
    <citation type="journal article" date="2019" name="Int. J. Syst. Evol. Microbiol.">
        <title>The Global Catalogue of Microorganisms (GCM) 10K type strain sequencing project: providing services to taxonomists for standard genome sequencing and annotation.</title>
        <authorList>
            <consortium name="The Broad Institute Genomics Platform"/>
            <consortium name="The Broad Institute Genome Sequencing Center for Infectious Disease"/>
            <person name="Wu L."/>
            <person name="Ma J."/>
        </authorList>
    </citation>
    <scope>NUCLEOTIDE SEQUENCE [LARGE SCALE GENOMIC DNA]</scope>
    <source>
        <strain evidence="3">JCM 12607</strain>
    </source>
</reference>
<proteinExistence type="predicted"/>